<gene>
    <name evidence="4" type="ORF">GCM10009737_28090</name>
</gene>
<feature type="chain" id="PRO_5047084312" evidence="3">
    <location>
        <begin position="20"/>
        <end position="175"/>
    </location>
</feature>
<keyword evidence="3" id="KW-0732">Signal</keyword>
<sequence length="175" mass="17051">MVLVGIVLAVGGFVTTLGAATDVDGVVPVDGAPHQVTLDGSRDRLLMHPEGSPAPDCAVRDDDGAELALEPPSGRVTYGDAGGSWVGWAVVAPTGASLELTCTGAEGLEVRVSPDPGGPGPIVGGVLSTVGGIGLALLGVVVLALVAVLYATGAPRSTTRDGDASTDRSASGSAG</sequence>
<keyword evidence="2" id="KW-0472">Membrane</keyword>
<evidence type="ECO:0000256" key="2">
    <source>
        <dbReference type="SAM" id="Phobius"/>
    </source>
</evidence>
<comment type="caution">
    <text evidence="4">The sequence shown here is derived from an EMBL/GenBank/DDBJ whole genome shotgun (WGS) entry which is preliminary data.</text>
</comment>
<name>A0ABP5B021_9ACTN</name>
<proteinExistence type="predicted"/>
<dbReference type="Proteomes" id="UP001501612">
    <property type="component" value="Unassembled WGS sequence"/>
</dbReference>
<keyword evidence="2" id="KW-1133">Transmembrane helix</keyword>
<accession>A0ABP5B021</accession>
<evidence type="ECO:0000313" key="5">
    <source>
        <dbReference type="Proteomes" id="UP001501612"/>
    </source>
</evidence>
<organism evidence="4 5">
    <name type="scientific">Nocardioides lentus</name>
    <dbReference type="NCBI Taxonomy" id="338077"/>
    <lineage>
        <taxon>Bacteria</taxon>
        <taxon>Bacillati</taxon>
        <taxon>Actinomycetota</taxon>
        <taxon>Actinomycetes</taxon>
        <taxon>Propionibacteriales</taxon>
        <taxon>Nocardioidaceae</taxon>
        <taxon>Nocardioides</taxon>
    </lineage>
</organism>
<protein>
    <submittedName>
        <fullName evidence="4">Uncharacterized protein</fullName>
    </submittedName>
</protein>
<keyword evidence="2" id="KW-0812">Transmembrane</keyword>
<dbReference type="EMBL" id="BAAAMY010000006">
    <property type="protein sequence ID" value="GAA1924735.1"/>
    <property type="molecule type" value="Genomic_DNA"/>
</dbReference>
<feature type="signal peptide" evidence="3">
    <location>
        <begin position="1"/>
        <end position="19"/>
    </location>
</feature>
<keyword evidence="5" id="KW-1185">Reference proteome</keyword>
<feature type="transmembrane region" description="Helical" evidence="2">
    <location>
        <begin position="122"/>
        <end position="150"/>
    </location>
</feature>
<reference evidence="5" key="1">
    <citation type="journal article" date="2019" name="Int. J. Syst. Evol. Microbiol.">
        <title>The Global Catalogue of Microorganisms (GCM) 10K type strain sequencing project: providing services to taxonomists for standard genome sequencing and annotation.</title>
        <authorList>
            <consortium name="The Broad Institute Genomics Platform"/>
            <consortium name="The Broad Institute Genome Sequencing Center for Infectious Disease"/>
            <person name="Wu L."/>
            <person name="Ma J."/>
        </authorList>
    </citation>
    <scope>NUCLEOTIDE SEQUENCE [LARGE SCALE GENOMIC DNA]</scope>
    <source>
        <strain evidence="5">JCM 14046</strain>
    </source>
</reference>
<evidence type="ECO:0000313" key="4">
    <source>
        <dbReference type="EMBL" id="GAA1924735.1"/>
    </source>
</evidence>
<evidence type="ECO:0000256" key="1">
    <source>
        <dbReference type="SAM" id="MobiDB-lite"/>
    </source>
</evidence>
<evidence type="ECO:0000256" key="3">
    <source>
        <dbReference type="SAM" id="SignalP"/>
    </source>
</evidence>
<feature type="region of interest" description="Disordered" evidence="1">
    <location>
        <begin position="155"/>
        <end position="175"/>
    </location>
</feature>